<dbReference type="InterPro" id="IPR001119">
    <property type="entry name" value="SLH_dom"/>
</dbReference>
<sequence>MAYQPKSYRKFVATAATATLVASAVTPAFAASADKFTDVNNTYNEAVSYLLDNNITNGITDSKFGTDLKITRGDAAVLIAKALKLDLSDAPESSFGDLNNRVKDAVNALYAKGIINGKSRTEFKPADNITRAEMAKVIALAYKLEAGETKNTFTDVNNTFDPYVDALLEAGVTFGITGELFGATQDITRGQFALFMFRAGKIEDGQKNLEVNGVAATTEAGKTTVTANVANAPAGAEATVEIFANGATAPAATKTVLVNDGKVSAEFDGLPSGAHTAKVTVEDKSASANFSIEAAEAAIKEVTATGVKQLQVAFEGAVENGTDAVFEVKKGNSTIGVVSASWNEAKTAATLEINAKLTEGTYTVNVKGLGEVALTGSVEVKNEAVAEIKFLSENLVFTNASADTATVGYQLLNQYGEDVTANVALASNVDFTTSRGTDSASNGKLTISGLGALKAGDKVVVTAIDQQAAVTANATLTLVDEAKVASVTLGDLYNKNGKELSEDTADEDFYILFTAVDQYGEAVTDAAEAIDETTVLTSNTGIVAVGAPEIEELTINNKKQLAIKLNPAALKGSAVVSAIANATGAAVSKAVTVEEGVKVDTITLGTPSGTLTGNSTVKIPVAAVTNKGLEVTKLADFAGVTASASQNNVSTAAPVFTEEDGQFFLEVNTASVASGVQNLVVIVQSETNQVASKSYQVQANAKATALVGLKTDVASSIYDGETLTISESDFIVEDQYGNRIEDTSTYGVTAVSADANKINVTDATTNDSDAITLQATADSAIVTFTLTDNAGTAVSPASTFDKRFTTVQNSDFTSYKVANFGTLYATATSDTAYGKDVKVYGVTAAGTEVLLPAGQYQIVEENNVIISSGKVFGETGVVDTDANTAAPETANASYQVVINATGQTLTASGQISAVAPKAAKVEVRQGGLVDGKLLSTVESTNNTFNKADFTSPDSLYIEDQYGVVLTGVDANVRLTFSNVVNADGDSTVPTISSNGTSTAAVTNLESGDTAVVTLTVGGVSTTVNVREN</sequence>
<comment type="caution">
    <text evidence="4">The sequence shown here is derived from an EMBL/GenBank/DDBJ whole genome shotgun (WGS) entry which is preliminary data.</text>
</comment>
<evidence type="ECO:0000256" key="1">
    <source>
        <dbReference type="ARBA" id="ARBA00022729"/>
    </source>
</evidence>
<protein>
    <recommendedName>
        <fullName evidence="3">SLH domain-containing protein</fullName>
    </recommendedName>
</protein>
<reference evidence="4 5" key="1">
    <citation type="submission" date="2016-06" db="EMBL/GenBank/DDBJ databases">
        <title>Domibacillus iocasae genome sequencing.</title>
        <authorList>
            <person name="Verma A."/>
            <person name="Pal Y."/>
            <person name="Ojha A.K."/>
            <person name="Krishnamurthi S."/>
        </authorList>
    </citation>
    <scope>NUCLEOTIDE SEQUENCE [LARGE SCALE GENOMIC DNA]</scope>
    <source>
        <strain evidence="4 5">DSM 29979</strain>
    </source>
</reference>
<evidence type="ECO:0000256" key="2">
    <source>
        <dbReference type="SAM" id="SignalP"/>
    </source>
</evidence>
<dbReference type="Pfam" id="PF00395">
    <property type="entry name" value="SLH"/>
    <property type="match status" value="3"/>
</dbReference>
<gene>
    <name evidence="4" type="ORF">BA724_06615</name>
</gene>
<dbReference type="EMBL" id="MAMP01000021">
    <property type="protein sequence ID" value="OES44930.1"/>
    <property type="molecule type" value="Genomic_DNA"/>
</dbReference>
<proteinExistence type="predicted"/>
<keyword evidence="1 2" id="KW-0732">Signal</keyword>
<feature type="signal peptide" evidence="2">
    <location>
        <begin position="1"/>
        <end position="30"/>
    </location>
</feature>
<dbReference type="OrthoDB" id="1706086at2"/>
<evidence type="ECO:0000313" key="4">
    <source>
        <dbReference type="EMBL" id="OES44930.1"/>
    </source>
</evidence>
<feature type="domain" description="SLH" evidence="3">
    <location>
        <begin position="30"/>
        <end position="88"/>
    </location>
</feature>
<accession>A0A1E7DPB2</accession>
<feature type="domain" description="SLH" evidence="3">
    <location>
        <begin position="89"/>
        <end position="152"/>
    </location>
</feature>
<dbReference type="AlphaFoldDB" id="A0A1E7DPB2"/>
<organism evidence="4 5">
    <name type="scientific">Domibacillus iocasae</name>
    <dbReference type="NCBI Taxonomy" id="1714016"/>
    <lineage>
        <taxon>Bacteria</taxon>
        <taxon>Bacillati</taxon>
        <taxon>Bacillota</taxon>
        <taxon>Bacilli</taxon>
        <taxon>Bacillales</taxon>
        <taxon>Bacillaceae</taxon>
        <taxon>Domibacillus</taxon>
    </lineage>
</organism>
<name>A0A1E7DPB2_9BACI</name>
<dbReference type="Proteomes" id="UP000095658">
    <property type="component" value="Unassembled WGS sequence"/>
</dbReference>
<dbReference type="PROSITE" id="PS51272">
    <property type="entry name" value="SLH"/>
    <property type="match status" value="2"/>
</dbReference>
<feature type="chain" id="PRO_5009191467" description="SLH domain-containing protein" evidence="2">
    <location>
        <begin position="31"/>
        <end position="1028"/>
    </location>
</feature>
<keyword evidence="5" id="KW-1185">Reference proteome</keyword>
<dbReference type="STRING" id="1714016.BA724_06615"/>
<dbReference type="RefSeq" id="WP_069938552.1">
    <property type="nucleotide sequence ID" value="NZ_MAMP01000021.1"/>
</dbReference>
<evidence type="ECO:0000313" key="5">
    <source>
        <dbReference type="Proteomes" id="UP000095658"/>
    </source>
</evidence>
<evidence type="ECO:0000259" key="3">
    <source>
        <dbReference type="PROSITE" id="PS51272"/>
    </source>
</evidence>